<keyword evidence="2" id="KW-1185">Reference proteome</keyword>
<proteinExistence type="predicted"/>
<dbReference type="EMBL" id="JBEDUW010000311">
    <property type="protein sequence ID" value="KAK9901420.1"/>
    <property type="molecule type" value="Genomic_DNA"/>
</dbReference>
<name>A0AAW1VE07_RUBAR</name>
<accession>A0AAW1VE07</accession>
<sequence>MPKCVAHHPAQAVAAQPPKITNQRRHSYRVPVLHLAGSISLPSQRRQPAPSALPTSLLTASSPISTAFSCSGVRIQPAPSSITPLPSPSHVAIKPVLKKNPACPVLHALPPGPSPHHRRRRYQPSHITAAPSLVATTHDPRRLQSAQELLPSSSQPIRGPQLGISPASSAITSEFKAHEHRRLLCASILTDP</sequence>
<protein>
    <submittedName>
        <fullName evidence="1">Uncharacterized protein</fullName>
    </submittedName>
</protein>
<comment type="caution">
    <text evidence="1">The sequence shown here is derived from an EMBL/GenBank/DDBJ whole genome shotgun (WGS) entry which is preliminary data.</text>
</comment>
<gene>
    <name evidence="1" type="ORF">M0R45_002139</name>
</gene>
<dbReference type="AlphaFoldDB" id="A0AAW1VE07"/>
<organism evidence="1 2">
    <name type="scientific">Rubus argutus</name>
    <name type="common">Southern blackberry</name>
    <dbReference type="NCBI Taxonomy" id="59490"/>
    <lineage>
        <taxon>Eukaryota</taxon>
        <taxon>Viridiplantae</taxon>
        <taxon>Streptophyta</taxon>
        <taxon>Embryophyta</taxon>
        <taxon>Tracheophyta</taxon>
        <taxon>Spermatophyta</taxon>
        <taxon>Magnoliopsida</taxon>
        <taxon>eudicotyledons</taxon>
        <taxon>Gunneridae</taxon>
        <taxon>Pentapetalae</taxon>
        <taxon>rosids</taxon>
        <taxon>fabids</taxon>
        <taxon>Rosales</taxon>
        <taxon>Rosaceae</taxon>
        <taxon>Rosoideae</taxon>
        <taxon>Rosoideae incertae sedis</taxon>
        <taxon>Rubus</taxon>
    </lineage>
</organism>
<dbReference type="Proteomes" id="UP001457282">
    <property type="component" value="Unassembled WGS sequence"/>
</dbReference>
<evidence type="ECO:0000313" key="1">
    <source>
        <dbReference type="EMBL" id="KAK9901420.1"/>
    </source>
</evidence>
<reference evidence="1 2" key="1">
    <citation type="journal article" date="2023" name="G3 (Bethesda)">
        <title>A chromosome-length genome assembly and annotation of blackberry (Rubus argutus, cv. 'Hillquist').</title>
        <authorList>
            <person name="Bruna T."/>
            <person name="Aryal R."/>
            <person name="Dudchenko O."/>
            <person name="Sargent D.J."/>
            <person name="Mead D."/>
            <person name="Buti M."/>
            <person name="Cavallini A."/>
            <person name="Hytonen T."/>
            <person name="Andres J."/>
            <person name="Pham M."/>
            <person name="Weisz D."/>
            <person name="Mascagni F."/>
            <person name="Usai G."/>
            <person name="Natali L."/>
            <person name="Bassil N."/>
            <person name="Fernandez G.E."/>
            <person name="Lomsadze A."/>
            <person name="Armour M."/>
            <person name="Olukolu B."/>
            <person name="Poorten T."/>
            <person name="Britton C."/>
            <person name="Davik J."/>
            <person name="Ashrafi H."/>
            <person name="Aiden E.L."/>
            <person name="Borodovsky M."/>
            <person name="Worthington M."/>
        </authorList>
    </citation>
    <scope>NUCLEOTIDE SEQUENCE [LARGE SCALE GENOMIC DNA]</scope>
    <source>
        <strain evidence="1">PI 553951</strain>
    </source>
</reference>
<evidence type="ECO:0000313" key="2">
    <source>
        <dbReference type="Proteomes" id="UP001457282"/>
    </source>
</evidence>